<dbReference type="InterPro" id="IPR051532">
    <property type="entry name" value="Ester_Hydrolysis_Enzymes"/>
</dbReference>
<dbReference type="AlphaFoldDB" id="A0A7G9TGW5"/>
<sequence length="257" mass="27661">MPLVRCALLLVPLLAAAVVRAETQAPAVDPDYIAPAASLAPERVQGLQQRLLDWPGLARYRDDNARLPAHEAGRVVFYGDSITDGWGRVADTTFFPGKPYVNRGISGQTTAQMLVRFRQDVIALNPEVVVILAGTNDIAGNTGPATQRMIEDNLRSMVQLAQANGIRVVLASVLPASAYPWRPGYRPAEPIKALNQWIEAYARASGALHLDYHRAMANAEGGLDARLAADGVHPTPAGYAVMAPLVQRAIEDALGRK</sequence>
<dbReference type="SUPFAM" id="SSF52266">
    <property type="entry name" value="SGNH hydrolase"/>
    <property type="match status" value="1"/>
</dbReference>
<dbReference type="PANTHER" id="PTHR30383:SF5">
    <property type="entry name" value="SGNH HYDROLASE-TYPE ESTERASE DOMAIN-CONTAINING PROTEIN"/>
    <property type="match status" value="1"/>
</dbReference>
<protein>
    <submittedName>
        <fullName evidence="3">SGNH/GDSL hydrolase family protein</fullName>
    </submittedName>
</protein>
<dbReference type="Gene3D" id="3.40.50.1110">
    <property type="entry name" value="SGNH hydrolase"/>
    <property type="match status" value="1"/>
</dbReference>
<feature type="chain" id="PRO_5028891855" evidence="1">
    <location>
        <begin position="22"/>
        <end position="257"/>
    </location>
</feature>
<reference evidence="3 4" key="1">
    <citation type="submission" date="2020-08" db="EMBL/GenBank/DDBJ databases">
        <title>Streptomycin Non-resistant strain, P. mexicana.</title>
        <authorList>
            <person name="Ganesh-Kumar S."/>
            <person name="Zhe T."/>
            <person name="Yu Z."/>
            <person name="Min Y."/>
        </authorList>
    </citation>
    <scope>NUCLEOTIDE SEQUENCE [LARGE SCALE GENOMIC DNA]</scope>
    <source>
        <strain evidence="3 4">GTZY2</strain>
    </source>
</reference>
<dbReference type="CDD" id="cd04501">
    <property type="entry name" value="SGNH_hydrolase_like_4"/>
    <property type="match status" value="1"/>
</dbReference>
<proteinExistence type="predicted"/>
<gene>
    <name evidence="3" type="ORF">IAE60_08045</name>
</gene>
<dbReference type="GeneID" id="81470915"/>
<dbReference type="Pfam" id="PF13472">
    <property type="entry name" value="Lipase_GDSL_2"/>
    <property type="match status" value="1"/>
</dbReference>
<evidence type="ECO:0000256" key="1">
    <source>
        <dbReference type="SAM" id="SignalP"/>
    </source>
</evidence>
<dbReference type="InterPro" id="IPR036514">
    <property type="entry name" value="SGNH_hydro_sf"/>
</dbReference>
<organism evidence="3 4">
    <name type="scientific">Pseudoxanthomonas mexicana</name>
    <dbReference type="NCBI Taxonomy" id="128785"/>
    <lineage>
        <taxon>Bacteria</taxon>
        <taxon>Pseudomonadati</taxon>
        <taxon>Pseudomonadota</taxon>
        <taxon>Gammaproteobacteria</taxon>
        <taxon>Lysobacterales</taxon>
        <taxon>Lysobacteraceae</taxon>
        <taxon>Pseudoxanthomonas</taxon>
    </lineage>
</organism>
<feature type="signal peptide" evidence="1">
    <location>
        <begin position="1"/>
        <end position="21"/>
    </location>
</feature>
<accession>A0A7G9TGW5</accession>
<evidence type="ECO:0000313" key="3">
    <source>
        <dbReference type="EMBL" id="QNN79340.1"/>
    </source>
</evidence>
<evidence type="ECO:0000259" key="2">
    <source>
        <dbReference type="Pfam" id="PF13472"/>
    </source>
</evidence>
<feature type="domain" description="SGNH hydrolase-type esterase" evidence="2">
    <location>
        <begin position="77"/>
        <end position="241"/>
    </location>
</feature>
<keyword evidence="3" id="KW-0378">Hydrolase</keyword>
<evidence type="ECO:0000313" key="4">
    <source>
        <dbReference type="Proteomes" id="UP000515838"/>
    </source>
</evidence>
<dbReference type="RefSeq" id="WP_187574478.1">
    <property type="nucleotide sequence ID" value="NZ_CP060731.1"/>
</dbReference>
<name>A0A7G9TGW5_PSEMX</name>
<dbReference type="InterPro" id="IPR013830">
    <property type="entry name" value="SGNH_hydro"/>
</dbReference>
<keyword evidence="1" id="KW-0732">Signal</keyword>
<dbReference type="Proteomes" id="UP000515838">
    <property type="component" value="Chromosome"/>
</dbReference>
<dbReference type="PANTHER" id="PTHR30383">
    <property type="entry name" value="THIOESTERASE 1/PROTEASE 1/LYSOPHOSPHOLIPASE L1"/>
    <property type="match status" value="1"/>
</dbReference>
<dbReference type="GO" id="GO:0004622">
    <property type="term" value="F:phosphatidylcholine lysophospholipase activity"/>
    <property type="evidence" value="ECO:0007669"/>
    <property type="project" value="TreeGrafter"/>
</dbReference>
<dbReference type="EMBL" id="CP060731">
    <property type="protein sequence ID" value="QNN79340.1"/>
    <property type="molecule type" value="Genomic_DNA"/>
</dbReference>